<dbReference type="STRING" id="882083.SacmaDRAFT_0487"/>
<dbReference type="OrthoDB" id="1645442at2"/>
<dbReference type="AlphaFoldDB" id="H5X3B9"/>
<dbReference type="Gene3D" id="3.10.180.10">
    <property type="entry name" value="2,3-Dihydroxybiphenyl 1,2-Dioxygenase, domain 1"/>
    <property type="match status" value="1"/>
</dbReference>
<dbReference type="CDD" id="cd06587">
    <property type="entry name" value="VOC"/>
    <property type="match status" value="1"/>
</dbReference>
<protein>
    <submittedName>
        <fullName evidence="2">Lactoylglutathione lyase family protein</fullName>
    </submittedName>
</protein>
<dbReference type="PANTHER" id="PTHR35908">
    <property type="entry name" value="HYPOTHETICAL FUSION PROTEIN"/>
    <property type="match status" value="1"/>
</dbReference>
<gene>
    <name evidence="2" type="ORF">SacmaDRAFT_0487</name>
</gene>
<dbReference type="SUPFAM" id="SSF54593">
    <property type="entry name" value="Glyoxalase/Bleomycin resistance protein/Dihydroxybiphenyl dioxygenase"/>
    <property type="match status" value="1"/>
</dbReference>
<dbReference type="InterPro" id="IPR029068">
    <property type="entry name" value="Glyas_Bleomycin-R_OHBP_Dase"/>
</dbReference>
<dbReference type="Pfam" id="PF18029">
    <property type="entry name" value="Glyoxalase_6"/>
    <property type="match status" value="1"/>
</dbReference>
<organism evidence="2 3">
    <name type="scientific">Saccharomonospora marina XMU15</name>
    <dbReference type="NCBI Taxonomy" id="882083"/>
    <lineage>
        <taxon>Bacteria</taxon>
        <taxon>Bacillati</taxon>
        <taxon>Actinomycetota</taxon>
        <taxon>Actinomycetes</taxon>
        <taxon>Pseudonocardiales</taxon>
        <taxon>Pseudonocardiaceae</taxon>
        <taxon>Saccharomonospora</taxon>
    </lineage>
</organism>
<evidence type="ECO:0000313" key="3">
    <source>
        <dbReference type="Proteomes" id="UP000004926"/>
    </source>
</evidence>
<accession>H5X3B9</accession>
<sequence>MTAAKTSIKWGCVAIDCPRPWELARFYGELLGWQPHEDDKPDDDWVTLVNPGSGADIAFQRDPEFLPPTWPSPERAQMLHLDFEVPDIEAEHERVLALGARLLDDKPTSFRVYADPAGHPFCLCAC</sequence>
<dbReference type="RefSeq" id="WP_009152179.1">
    <property type="nucleotide sequence ID" value="NZ_CM001439.1"/>
</dbReference>
<dbReference type="GO" id="GO:0016829">
    <property type="term" value="F:lyase activity"/>
    <property type="evidence" value="ECO:0007669"/>
    <property type="project" value="UniProtKB-KW"/>
</dbReference>
<dbReference type="HOGENOM" id="CLU_108054_2_1_11"/>
<evidence type="ECO:0000313" key="2">
    <source>
        <dbReference type="EMBL" id="EHR48788.1"/>
    </source>
</evidence>
<dbReference type="EMBL" id="CM001439">
    <property type="protein sequence ID" value="EHR48788.1"/>
    <property type="molecule type" value="Genomic_DNA"/>
</dbReference>
<name>H5X3B9_9PSEU</name>
<keyword evidence="2" id="KW-0456">Lyase</keyword>
<reference evidence="2 3" key="1">
    <citation type="journal article" date="2012" name="Stand. Genomic Sci.">
        <title>Genome sequence of the ocean sediment bacterium Saccharomonospora marina type strain (XMU15(T)).</title>
        <authorList>
            <person name="Klenk H.P."/>
            <person name="Lu M."/>
            <person name="Lucas S."/>
            <person name="Lapidus A."/>
            <person name="Copeland A."/>
            <person name="Pitluck S."/>
            <person name="Goodwin L.A."/>
            <person name="Han C."/>
            <person name="Tapia R."/>
            <person name="Brambilla E.M."/>
            <person name="Potter G."/>
            <person name="Land M."/>
            <person name="Ivanova N."/>
            <person name="Rohde M."/>
            <person name="Goker M."/>
            <person name="Detter J.C."/>
            <person name="Li W.J."/>
            <person name="Kyrpides N.C."/>
            <person name="Woyke T."/>
        </authorList>
    </citation>
    <scope>NUCLEOTIDE SEQUENCE [LARGE SCALE GENOMIC DNA]</scope>
    <source>
        <strain evidence="2 3">XMU15</strain>
    </source>
</reference>
<dbReference type="Proteomes" id="UP000004926">
    <property type="component" value="Chromosome"/>
</dbReference>
<dbReference type="PANTHER" id="PTHR35908:SF1">
    <property type="entry name" value="CONSERVED PROTEIN"/>
    <property type="match status" value="1"/>
</dbReference>
<keyword evidence="3" id="KW-1185">Reference proteome</keyword>
<evidence type="ECO:0000259" key="1">
    <source>
        <dbReference type="Pfam" id="PF18029"/>
    </source>
</evidence>
<proteinExistence type="predicted"/>
<dbReference type="eggNOG" id="COG0346">
    <property type="taxonomic scope" value="Bacteria"/>
</dbReference>
<feature type="domain" description="Glyoxalase-like" evidence="1">
    <location>
        <begin position="13"/>
        <end position="124"/>
    </location>
</feature>
<dbReference type="InterPro" id="IPR041581">
    <property type="entry name" value="Glyoxalase_6"/>
</dbReference>